<dbReference type="Proteomes" id="UP001604336">
    <property type="component" value="Unassembled WGS sequence"/>
</dbReference>
<dbReference type="EMBL" id="JBFOLK010000006">
    <property type="protein sequence ID" value="KAL2505076.1"/>
    <property type="molecule type" value="Genomic_DNA"/>
</dbReference>
<keyword evidence="1" id="KW-0175">Coiled coil</keyword>
<accession>A0ABD1SXE8</accession>
<comment type="caution">
    <text evidence="2">The sequence shown here is derived from an EMBL/GenBank/DDBJ whole genome shotgun (WGS) entry which is preliminary data.</text>
</comment>
<feature type="coiled-coil region" evidence="1">
    <location>
        <begin position="86"/>
        <end position="173"/>
    </location>
</feature>
<name>A0ABD1SXE8_9LAMI</name>
<evidence type="ECO:0000313" key="3">
    <source>
        <dbReference type="Proteomes" id="UP001604336"/>
    </source>
</evidence>
<gene>
    <name evidence="2" type="ORF">Adt_20697</name>
</gene>
<organism evidence="2 3">
    <name type="scientific">Abeliophyllum distichum</name>
    <dbReference type="NCBI Taxonomy" id="126358"/>
    <lineage>
        <taxon>Eukaryota</taxon>
        <taxon>Viridiplantae</taxon>
        <taxon>Streptophyta</taxon>
        <taxon>Embryophyta</taxon>
        <taxon>Tracheophyta</taxon>
        <taxon>Spermatophyta</taxon>
        <taxon>Magnoliopsida</taxon>
        <taxon>eudicotyledons</taxon>
        <taxon>Gunneridae</taxon>
        <taxon>Pentapetalae</taxon>
        <taxon>asterids</taxon>
        <taxon>lamiids</taxon>
        <taxon>Lamiales</taxon>
        <taxon>Oleaceae</taxon>
        <taxon>Forsythieae</taxon>
        <taxon>Abeliophyllum</taxon>
    </lineage>
</organism>
<reference evidence="3" key="1">
    <citation type="submission" date="2024-07" db="EMBL/GenBank/DDBJ databases">
        <title>Two chromosome-level genome assemblies of Korean endemic species Abeliophyllum distichum and Forsythia ovata (Oleaceae).</title>
        <authorList>
            <person name="Jang H."/>
        </authorList>
    </citation>
    <scope>NUCLEOTIDE SEQUENCE [LARGE SCALE GENOMIC DNA]</scope>
</reference>
<dbReference type="AlphaFoldDB" id="A0ABD1SXE8"/>
<sequence>MDVENSSTSVNSECHVRITHRNSKLDPSSLELLPSTLAIMVGSVYKYWTQSWEKVAKKTSKGDFLRLVEMNMIHWMVLTKEVYSTLESFDGKLDKEEANSKKLSEDLKAMSLEKAHLESDKRFLQVRLDLMVAKENDWKAKYVIELKALKECLKQARDQKRVVEASQKCAEEAQKLAEEKAFATKTAVATVNSNFKAVVVEKDKLLVEVKEEVERVKTDGREQLVKKIAETHLEWDISFLRHFSDDLSASEDHAVDRVLSSAEPQGIGEVQTSLSTLGEGQQCADPSEAAGQ</sequence>
<protein>
    <submittedName>
        <fullName evidence="2">Uncharacterized protein</fullName>
    </submittedName>
</protein>
<proteinExistence type="predicted"/>
<keyword evidence="3" id="KW-1185">Reference proteome</keyword>
<evidence type="ECO:0000313" key="2">
    <source>
        <dbReference type="EMBL" id="KAL2505076.1"/>
    </source>
</evidence>
<evidence type="ECO:0000256" key="1">
    <source>
        <dbReference type="SAM" id="Coils"/>
    </source>
</evidence>